<keyword evidence="4" id="KW-0333">Golgi apparatus</keyword>
<dbReference type="EMBL" id="OV725082">
    <property type="protein sequence ID" value="CAH1406108.1"/>
    <property type="molecule type" value="Genomic_DNA"/>
</dbReference>
<name>A0A9P0HNQ5_NEZVI</name>
<dbReference type="SUPFAM" id="SSF47923">
    <property type="entry name" value="Ypt/Rab-GAP domain of gyp1p"/>
    <property type="match status" value="2"/>
</dbReference>
<dbReference type="InterPro" id="IPR045799">
    <property type="entry name" value="TBC1D23_C"/>
</dbReference>
<dbReference type="OrthoDB" id="73307at2759"/>
<dbReference type="AlphaFoldDB" id="A0A9P0HNQ5"/>
<keyword evidence="3" id="KW-0217">Developmental protein</keyword>
<dbReference type="InterPro" id="IPR039755">
    <property type="entry name" value="TBC1D23"/>
</dbReference>
<evidence type="ECO:0000256" key="4">
    <source>
        <dbReference type="ARBA" id="ARBA00023034"/>
    </source>
</evidence>
<comment type="subcellular location">
    <subcellularLocation>
        <location evidence="1">Golgi apparatus</location>
        <location evidence="1">trans-Golgi network</location>
    </subcellularLocation>
</comment>
<evidence type="ECO:0000259" key="5">
    <source>
        <dbReference type="PROSITE" id="PS50086"/>
    </source>
</evidence>
<dbReference type="SMART" id="SM00164">
    <property type="entry name" value="TBC"/>
    <property type="match status" value="1"/>
</dbReference>
<dbReference type="PANTHER" id="PTHR13297">
    <property type="entry name" value="TBC1 DOMAIN FAMILY MEMBER 23-RELATED"/>
    <property type="match status" value="1"/>
</dbReference>
<dbReference type="Pfam" id="PF00566">
    <property type="entry name" value="RabGAP-TBC"/>
    <property type="match status" value="1"/>
</dbReference>
<dbReference type="InterPro" id="IPR036873">
    <property type="entry name" value="Rhodanese-like_dom_sf"/>
</dbReference>
<dbReference type="CDD" id="cd20788">
    <property type="entry name" value="TBC1D23_C-like"/>
    <property type="match status" value="1"/>
</dbReference>
<gene>
    <name evidence="7" type="ORF">NEZAVI_LOCUS14124</name>
</gene>
<sequence length="678" mass="75390">MADNCNDQSWIAELESALKEDGSVDIDGVNEDPFIPDALRPEIWKSCLFFNHHKPPYFDEIFDLPEQKIIREDCQNFVDKLGNAEEEKLCVISDVECLVSTYCRNTGISYTRGNGWLDLLAPLLALGLHTEDTYSLFEGLRSRYVPRSYGELWALFRLLLLYHDPNLCSFLDTKKISPESYAAPWFQTLFAAPCSLPVVTKIWDLYFQQADPFFMLFLGLVIIINAKDHLLSLKDSSKEAVCEAVSSIPSGLQESDIEDLFALAQEYASRTPGSFRQDLERRVFEDDEVAEGAEKISQALCLPVSVSELVENIHLPPAIGEELLRFFLVDCRPADQYNAGHLPTAFHLDPTLMLQGTSVYKMAVQGLLSAQQQALDAGSSAGGEHLCFIGCGALHEDQYTHMVVAGFLRDYRPYVSILSGGYHALHNYFGDNVEETMSDHNQESCRVCLESGSQAGNQNVGTNGSSTSPSKDLFGKIGAVVKSKSAEVKDKLLEYIVNPTGGNVSERHVSPNDRRGKRYRGGSAVFTIDDSPTVPYAYMGGDEEEEDSQYETVSVSAWKTRPDLIASFECQEVKMNGQTYESELFVSDSHVYVVRKGSRGKGELVVKKPLSAIAKITSKKRSPEVITFKYGSSHGDSIIISDMDRFVIPRANEATSLISELIVKILEKKEEESNQPAV</sequence>
<dbReference type="InterPro" id="IPR000195">
    <property type="entry name" value="Rab-GAP-TBC_dom"/>
</dbReference>
<reference evidence="7" key="1">
    <citation type="submission" date="2022-01" db="EMBL/GenBank/DDBJ databases">
        <authorList>
            <person name="King R."/>
        </authorList>
    </citation>
    <scope>NUCLEOTIDE SEQUENCE</scope>
</reference>
<dbReference type="InterPro" id="IPR001763">
    <property type="entry name" value="Rhodanese-like_dom"/>
</dbReference>
<proteinExistence type="predicted"/>
<protein>
    <recommendedName>
        <fullName evidence="2">TBC1 domain family member 23</fullName>
    </recommendedName>
</protein>
<dbReference type="GO" id="GO:0005829">
    <property type="term" value="C:cytosol"/>
    <property type="evidence" value="ECO:0007669"/>
    <property type="project" value="GOC"/>
</dbReference>
<organism evidence="7 8">
    <name type="scientific">Nezara viridula</name>
    <name type="common">Southern green stink bug</name>
    <name type="synonym">Cimex viridulus</name>
    <dbReference type="NCBI Taxonomy" id="85310"/>
    <lineage>
        <taxon>Eukaryota</taxon>
        <taxon>Metazoa</taxon>
        <taxon>Ecdysozoa</taxon>
        <taxon>Arthropoda</taxon>
        <taxon>Hexapoda</taxon>
        <taxon>Insecta</taxon>
        <taxon>Pterygota</taxon>
        <taxon>Neoptera</taxon>
        <taxon>Paraneoptera</taxon>
        <taxon>Hemiptera</taxon>
        <taxon>Heteroptera</taxon>
        <taxon>Panheteroptera</taxon>
        <taxon>Pentatomomorpha</taxon>
        <taxon>Pentatomoidea</taxon>
        <taxon>Pentatomidae</taxon>
        <taxon>Pentatominae</taxon>
        <taxon>Nezara</taxon>
    </lineage>
</organism>
<dbReference type="PROSITE" id="PS50206">
    <property type="entry name" value="RHODANESE_3"/>
    <property type="match status" value="1"/>
</dbReference>
<feature type="domain" description="Rab-GAP TBC" evidence="5">
    <location>
        <begin position="34"/>
        <end position="210"/>
    </location>
</feature>
<accession>A0A9P0HNQ5</accession>
<dbReference type="PROSITE" id="PS50086">
    <property type="entry name" value="TBC_RABGAP"/>
    <property type="match status" value="1"/>
</dbReference>
<evidence type="ECO:0000256" key="1">
    <source>
        <dbReference type="ARBA" id="ARBA00004601"/>
    </source>
</evidence>
<evidence type="ECO:0000256" key="2">
    <source>
        <dbReference type="ARBA" id="ARBA00014207"/>
    </source>
</evidence>
<evidence type="ECO:0000259" key="6">
    <source>
        <dbReference type="PROSITE" id="PS50206"/>
    </source>
</evidence>
<evidence type="ECO:0000313" key="7">
    <source>
        <dbReference type="EMBL" id="CAH1406108.1"/>
    </source>
</evidence>
<dbReference type="Gene3D" id="1.10.472.80">
    <property type="entry name" value="Ypt/Rab-GAP domain of gyp1p, domain 3"/>
    <property type="match status" value="1"/>
</dbReference>
<dbReference type="GO" id="GO:0005802">
    <property type="term" value="C:trans-Golgi network"/>
    <property type="evidence" value="ECO:0007669"/>
    <property type="project" value="TreeGrafter"/>
</dbReference>
<dbReference type="SUPFAM" id="SSF52821">
    <property type="entry name" value="Rhodanese/Cell cycle control phosphatase"/>
    <property type="match status" value="1"/>
</dbReference>
<dbReference type="PANTHER" id="PTHR13297:SF5">
    <property type="entry name" value="TBC1 DOMAIN FAMILY MEMBER 23"/>
    <property type="match status" value="1"/>
</dbReference>
<keyword evidence="8" id="KW-1185">Reference proteome</keyword>
<dbReference type="GO" id="GO:0042147">
    <property type="term" value="P:retrograde transport, endosome to Golgi"/>
    <property type="evidence" value="ECO:0007669"/>
    <property type="project" value="InterPro"/>
</dbReference>
<dbReference type="Pfam" id="PF00581">
    <property type="entry name" value="Rhodanese"/>
    <property type="match status" value="1"/>
</dbReference>
<dbReference type="Proteomes" id="UP001152798">
    <property type="component" value="Chromosome 6"/>
</dbReference>
<dbReference type="InterPro" id="IPR035969">
    <property type="entry name" value="Rab-GAP_TBC_sf"/>
</dbReference>
<evidence type="ECO:0000256" key="3">
    <source>
        <dbReference type="ARBA" id="ARBA00022473"/>
    </source>
</evidence>
<evidence type="ECO:0000313" key="8">
    <source>
        <dbReference type="Proteomes" id="UP001152798"/>
    </source>
</evidence>
<dbReference type="Pfam" id="PF19430">
    <property type="entry name" value="TBC1D23_C"/>
    <property type="match status" value="1"/>
</dbReference>
<feature type="domain" description="Rhodanese" evidence="6">
    <location>
        <begin position="325"/>
        <end position="434"/>
    </location>
</feature>
<dbReference type="Gene3D" id="3.40.250.10">
    <property type="entry name" value="Rhodanese-like domain"/>
    <property type="match status" value="1"/>
</dbReference>
<dbReference type="GO" id="GO:0099041">
    <property type="term" value="P:vesicle tethering to Golgi"/>
    <property type="evidence" value="ECO:0007669"/>
    <property type="project" value="TreeGrafter"/>
</dbReference>